<dbReference type="Pfam" id="PF07687">
    <property type="entry name" value="M20_dimer"/>
    <property type="match status" value="1"/>
</dbReference>
<evidence type="ECO:0000256" key="1">
    <source>
        <dbReference type="ARBA" id="ARBA00001947"/>
    </source>
</evidence>
<feature type="domain" description="Peptidase M20 dimerisation" evidence="3">
    <location>
        <begin position="169"/>
        <end position="268"/>
    </location>
</feature>
<dbReference type="SUPFAM" id="SSF53187">
    <property type="entry name" value="Zn-dependent exopeptidases"/>
    <property type="match status" value="1"/>
</dbReference>
<evidence type="ECO:0000313" key="5">
    <source>
        <dbReference type="Proteomes" id="UP000182379"/>
    </source>
</evidence>
<dbReference type="NCBIfam" id="TIGR01883">
    <property type="entry name" value="PepT-like"/>
    <property type="match status" value="1"/>
</dbReference>
<dbReference type="GO" id="GO:0004177">
    <property type="term" value="F:aminopeptidase activity"/>
    <property type="evidence" value="ECO:0007669"/>
    <property type="project" value="UniProtKB-KW"/>
</dbReference>
<dbReference type="Pfam" id="PF01546">
    <property type="entry name" value="Peptidase_M20"/>
    <property type="match status" value="1"/>
</dbReference>
<dbReference type="Proteomes" id="UP000182379">
    <property type="component" value="Unassembled WGS sequence"/>
</dbReference>
<organism evidence="4 5">
    <name type="scientific">Acidaminococcus fermentans</name>
    <dbReference type="NCBI Taxonomy" id="905"/>
    <lineage>
        <taxon>Bacteria</taxon>
        <taxon>Bacillati</taxon>
        <taxon>Bacillota</taxon>
        <taxon>Negativicutes</taxon>
        <taxon>Acidaminococcales</taxon>
        <taxon>Acidaminococcaceae</taxon>
        <taxon>Acidaminococcus</taxon>
    </lineage>
</organism>
<comment type="cofactor">
    <cofactor evidence="1">
        <name>Zn(2+)</name>
        <dbReference type="ChEBI" id="CHEBI:29105"/>
    </cofactor>
</comment>
<dbReference type="EMBL" id="FNOP01000005">
    <property type="protein sequence ID" value="SDW72724.1"/>
    <property type="molecule type" value="Genomic_DNA"/>
</dbReference>
<dbReference type="PANTHER" id="PTHR42994">
    <property type="entry name" value="PEPTIDASE T"/>
    <property type="match status" value="1"/>
</dbReference>
<keyword evidence="4" id="KW-0378">Hydrolase</keyword>
<keyword evidence="2" id="KW-0862">Zinc</keyword>
<dbReference type="Gene3D" id="3.30.70.360">
    <property type="match status" value="1"/>
</dbReference>
<dbReference type="InterPro" id="IPR036264">
    <property type="entry name" value="Bact_exopeptidase_dim_dom"/>
</dbReference>
<dbReference type="SUPFAM" id="SSF55031">
    <property type="entry name" value="Bacterial exopeptidase dimerisation domain"/>
    <property type="match status" value="1"/>
</dbReference>
<dbReference type="PANTHER" id="PTHR42994:SF2">
    <property type="entry name" value="PEPTIDASE"/>
    <property type="match status" value="1"/>
</dbReference>
<evidence type="ECO:0000313" key="4">
    <source>
        <dbReference type="EMBL" id="SDW72724.1"/>
    </source>
</evidence>
<dbReference type="RefSeq" id="WP_074705280.1">
    <property type="nucleotide sequence ID" value="NZ_CBCSNF010000007.1"/>
</dbReference>
<evidence type="ECO:0000256" key="2">
    <source>
        <dbReference type="ARBA" id="ARBA00022833"/>
    </source>
</evidence>
<keyword evidence="4" id="KW-0645">Protease</keyword>
<accession>A0A1H2VXM9</accession>
<protein>
    <submittedName>
        <fullName evidence="4">Tripeptide aminopeptidase</fullName>
    </submittedName>
</protein>
<dbReference type="Gene3D" id="3.40.630.10">
    <property type="entry name" value="Zn peptidases"/>
    <property type="match status" value="1"/>
</dbReference>
<gene>
    <name evidence="4" type="ORF">SAMN05216495_10521</name>
</gene>
<dbReference type="AlphaFoldDB" id="A0A1H2VXM9"/>
<comment type="caution">
    <text evidence="4">The sequence shown here is derived from an EMBL/GenBank/DDBJ whole genome shotgun (WGS) entry which is preliminary data.</text>
</comment>
<dbReference type="InterPro" id="IPR002933">
    <property type="entry name" value="Peptidase_M20"/>
</dbReference>
<sequence length="366" mass="39117">MDIIEEFKELVMIDSASGQERAIADVLTAKLRALGFAVTEDRAGETFGGDTGNLTAIREGDRPGAILFCSHMDRVANGLHIRPREKDGCLVSDGTTILAADDVSGICAILDGVRRALASRKPLPRLEIAFTVGEESGLWGGRALDLSRFQSPFCYVMDSPGTLGRLINGAPGLAKLQAEILGKAAHAGNEPEKGINAAHILCHILDTLKDGRLDEETVANFPLMGTGNTATNIVCDRAWVKGESRSRNQEKLEAYMDYFQRHCQEAAAGTGARVRTAAEISFAPFQLAETEPVIRTAVKALEALGIAPRIEQGGGGMDANIFNAKGLPSLGVATGYTKNHTLEENLDLKSFIRSGQLVEKLIGMVG</sequence>
<dbReference type="InterPro" id="IPR010162">
    <property type="entry name" value="PepT-like"/>
</dbReference>
<dbReference type="InterPro" id="IPR011650">
    <property type="entry name" value="Peptidase_M20_dimer"/>
</dbReference>
<keyword evidence="4" id="KW-0031">Aminopeptidase</keyword>
<reference evidence="4 5" key="1">
    <citation type="submission" date="2016-10" db="EMBL/GenBank/DDBJ databases">
        <authorList>
            <person name="Varghese N."/>
            <person name="Submissions S."/>
        </authorList>
    </citation>
    <scope>NUCLEOTIDE SEQUENCE [LARGE SCALE GENOMIC DNA]</scope>
    <source>
        <strain evidence="4 5">WCC6</strain>
    </source>
</reference>
<proteinExistence type="predicted"/>
<evidence type="ECO:0000259" key="3">
    <source>
        <dbReference type="Pfam" id="PF07687"/>
    </source>
</evidence>
<name>A0A1H2VXM9_ACIFE</name>